<dbReference type="AlphaFoldDB" id="D2QY94"/>
<dbReference type="GO" id="GO:0046872">
    <property type="term" value="F:metal ion binding"/>
    <property type="evidence" value="ECO:0007669"/>
    <property type="project" value="InterPro"/>
</dbReference>
<dbReference type="STRING" id="530564.Psta_1633"/>
<dbReference type="InterPro" id="IPR009061">
    <property type="entry name" value="DNA-bd_dom_put_sf"/>
</dbReference>
<dbReference type="KEGG" id="psl:Psta_1633"/>
<dbReference type="Gene3D" id="1.10.1660.10">
    <property type="match status" value="1"/>
</dbReference>
<dbReference type="Pfam" id="PF12728">
    <property type="entry name" value="HTH_17"/>
    <property type="match status" value="1"/>
</dbReference>
<dbReference type="Proteomes" id="UP000001887">
    <property type="component" value="Chromosome"/>
</dbReference>
<evidence type="ECO:0000259" key="2">
    <source>
        <dbReference type="PROSITE" id="PS51332"/>
    </source>
</evidence>
<accession>D2QY94</accession>
<sequence>MHELLTPRQVARAIGVSESSLKRWCDRGMIPMVCTAGGHRRLPISGVLEFIRAQRHTLIHPESIGLPRDTGQRRLGLHAARTLLEQSLIDGDENQSRQIILDLYLDNHQIAILCDQVIAPTFHAIGHRWQCGELEVYRERRACRICIRVLSEIRSLMATPRPEGPLALGATPGGDNYEVPTAMVELVLRQNGWNATSLGSSLPIDTLAVAIAENSPSLFWLSVSHLANPREFMAELPKLLAAAGDRTSLVLGGRGITHEIREQLTGVLFCDSMRQLEELTKPIFDRQSKTSELPKVVQDQPLQPGQPGSVKLG</sequence>
<dbReference type="InterPro" id="IPR041657">
    <property type="entry name" value="HTH_17"/>
</dbReference>
<feature type="region of interest" description="Disordered" evidence="1">
    <location>
        <begin position="290"/>
        <end position="313"/>
    </location>
</feature>
<feature type="domain" description="B12-binding" evidence="2">
    <location>
        <begin position="164"/>
        <end position="294"/>
    </location>
</feature>
<evidence type="ECO:0000313" key="3">
    <source>
        <dbReference type="EMBL" id="ADB16308.1"/>
    </source>
</evidence>
<protein>
    <submittedName>
        <fullName evidence="3">DNA binding domain protein, excisionase family</fullName>
    </submittedName>
</protein>
<organism evidence="3 4">
    <name type="scientific">Pirellula staleyi (strain ATCC 27377 / DSM 6068 / ICPB 4128)</name>
    <name type="common">Pirella staleyi</name>
    <dbReference type="NCBI Taxonomy" id="530564"/>
    <lineage>
        <taxon>Bacteria</taxon>
        <taxon>Pseudomonadati</taxon>
        <taxon>Planctomycetota</taxon>
        <taxon>Planctomycetia</taxon>
        <taxon>Pirellulales</taxon>
        <taxon>Pirellulaceae</taxon>
        <taxon>Pirellula</taxon>
    </lineage>
</organism>
<dbReference type="eggNOG" id="COG2452">
    <property type="taxonomic scope" value="Bacteria"/>
</dbReference>
<evidence type="ECO:0000313" key="4">
    <source>
        <dbReference type="Proteomes" id="UP000001887"/>
    </source>
</evidence>
<dbReference type="GO" id="GO:0031419">
    <property type="term" value="F:cobalamin binding"/>
    <property type="evidence" value="ECO:0007669"/>
    <property type="project" value="InterPro"/>
</dbReference>
<gene>
    <name evidence="3" type="ordered locus">Psta_1633</name>
</gene>
<reference evidence="3 4" key="1">
    <citation type="journal article" date="2009" name="Stand. Genomic Sci.">
        <title>Complete genome sequence of Pirellula staleyi type strain (ATCC 27377).</title>
        <authorList>
            <person name="Clum A."/>
            <person name="Tindall B.J."/>
            <person name="Sikorski J."/>
            <person name="Ivanova N."/>
            <person name="Mavrommatis K."/>
            <person name="Lucas S."/>
            <person name="Glavina del Rio T."/>
            <person name="Nolan M."/>
            <person name="Chen F."/>
            <person name="Tice H."/>
            <person name="Pitluck S."/>
            <person name="Cheng J.F."/>
            <person name="Chertkov O."/>
            <person name="Brettin T."/>
            <person name="Han C."/>
            <person name="Detter J.C."/>
            <person name="Kuske C."/>
            <person name="Bruce D."/>
            <person name="Goodwin L."/>
            <person name="Ovchinikova G."/>
            <person name="Pati A."/>
            <person name="Mikhailova N."/>
            <person name="Chen A."/>
            <person name="Palaniappan K."/>
            <person name="Land M."/>
            <person name="Hauser L."/>
            <person name="Chang Y.J."/>
            <person name="Jeffries C.D."/>
            <person name="Chain P."/>
            <person name="Rohde M."/>
            <person name="Goker M."/>
            <person name="Bristow J."/>
            <person name="Eisen J.A."/>
            <person name="Markowitz V."/>
            <person name="Hugenholtz P."/>
            <person name="Kyrpides N.C."/>
            <person name="Klenk H.P."/>
            <person name="Lapidus A."/>
        </authorList>
    </citation>
    <scope>NUCLEOTIDE SEQUENCE [LARGE SCALE GENOMIC DNA]</scope>
    <source>
        <strain evidence="4">ATCC 27377 / DSM 6068 / ICPB 4128</strain>
    </source>
</reference>
<dbReference type="EMBL" id="CP001848">
    <property type="protein sequence ID" value="ADB16308.1"/>
    <property type="molecule type" value="Genomic_DNA"/>
</dbReference>
<proteinExistence type="predicted"/>
<dbReference type="Pfam" id="PF02607">
    <property type="entry name" value="B12-binding_2"/>
    <property type="match status" value="1"/>
</dbReference>
<dbReference type="InterPro" id="IPR003759">
    <property type="entry name" value="Cbl-bd_cap"/>
</dbReference>
<dbReference type="Gene3D" id="3.40.50.280">
    <property type="entry name" value="Cobalamin-binding domain"/>
    <property type="match status" value="1"/>
</dbReference>
<dbReference type="PROSITE" id="PS51332">
    <property type="entry name" value="B12_BINDING"/>
    <property type="match status" value="1"/>
</dbReference>
<keyword evidence="4" id="KW-1185">Reference proteome</keyword>
<dbReference type="InterPro" id="IPR036594">
    <property type="entry name" value="Meth_synthase_dom"/>
</dbReference>
<dbReference type="InterPro" id="IPR036724">
    <property type="entry name" value="Cobalamin-bd_sf"/>
</dbReference>
<evidence type="ECO:0000256" key="1">
    <source>
        <dbReference type="SAM" id="MobiDB-lite"/>
    </source>
</evidence>
<dbReference type="HOGENOM" id="CLU_069772_0_0_0"/>
<dbReference type="OrthoDB" id="264258at2"/>
<dbReference type="SUPFAM" id="SSF52242">
    <property type="entry name" value="Cobalamin (vitamin B12)-binding domain"/>
    <property type="match status" value="1"/>
</dbReference>
<dbReference type="InterPro" id="IPR006158">
    <property type="entry name" value="Cobalamin-bd"/>
</dbReference>
<dbReference type="Gene3D" id="1.10.1240.10">
    <property type="entry name" value="Methionine synthase domain"/>
    <property type="match status" value="1"/>
</dbReference>
<name>D2QY94_PIRSD</name>
<dbReference type="eggNOG" id="COG5012">
    <property type="taxonomic scope" value="Bacteria"/>
</dbReference>
<dbReference type="SUPFAM" id="SSF46955">
    <property type="entry name" value="Putative DNA-binding domain"/>
    <property type="match status" value="1"/>
</dbReference>